<reference evidence="3" key="1">
    <citation type="journal article" date="2014" name="Genome Announc.">
        <title>Draft genome sequence of Colletotrichum sublineola, a destructive pathogen of cultivated sorghum.</title>
        <authorList>
            <person name="Baroncelli R."/>
            <person name="Sanz-Martin J.M."/>
            <person name="Rech G.E."/>
            <person name="Sukno S.A."/>
            <person name="Thon M.R."/>
        </authorList>
    </citation>
    <scope>NUCLEOTIDE SEQUENCE [LARGE SCALE GENOMIC DNA]</scope>
    <source>
        <strain evidence="3">TX430BB</strain>
    </source>
</reference>
<comment type="caution">
    <text evidence="2">The sequence shown here is derived from an EMBL/GenBank/DDBJ whole genome shotgun (WGS) entry which is preliminary data.</text>
</comment>
<proteinExistence type="predicted"/>
<feature type="region of interest" description="Disordered" evidence="1">
    <location>
        <begin position="35"/>
        <end position="59"/>
    </location>
</feature>
<dbReference type="HOGENOM" id="CLU_953196_0_0_1"/>
<name>A0A066Y087_COLSU</name>
<accession>A0A066Y087</accession>
<sequence>MRTELLHIPKERAGSRMANAAASCCSVTYLKAASSRLRRQNTASSTHPSSEKRDRQTSALSLSLSRFQRIPPCLLRYQYAQDSYRPDLLGYGPRGRRLSRLQQATDNPDSVQRIRPQGVRRRLHPPDVHVLPGPAGRVPLELDVLARHQRRVRVLPDRPALHGPGRGRHAARQHGDLHHLRYGVGAGRRDFHVILRLDVHLGAHIHLRGGGRLNGDSILAEADHFLVRCGRDQQPDNVARSTHNYYVEKYTHCSTSGAGQRRNKPQQTSPPGRSSRRFRFARDMRWVVGQDT</sequence>
<organism evidence="2 3">
    <name type="scientific">Colletotrichum sublineola</name>
    <name type="common">Sorghum anthracnose fungus</name>
    <dbReference type="NCBI Taxonomy" id="1173701"/>
    <lineage>
        <taxon>Eukaryota</taxon>
        <taxon>Fungi</taxon>
        <taxon>Dikarya</taxon>
        <taxon>Ascomycota</taxon>
        <taxon>Pezizomycotina</taxon>
        <taxon>Sordariomycetes</taxon>
        <taxon>Hypocreomycetidae</taxon>
        <taxon>Glomerellales</taxon>
        <taxon>Glomerellaceae</taxon>
        <taxon>Colletotrichum</taxon>
        <taxon>Colletotrichum graminicola species complex</taxon>
    </lineage>
</organism>
<dbReference type="EMBL" id="JMSE01000182">
    <property type="protein sequence ID" value="KDN71461.1"/>
    <property type="molecule type" value="Genomic_DNA"/>
</dbReference>
<evidence type="ECO:0000256" key="1">
    <source>
        <dbReference type="SAM" id="MobiDB-lite"/>
    </source>
</evidence>
<gene>
    <name evidence="2" type="ORF">CSUB01_12042</name>
</gene>
<feature type="region of interest" description="Disordered" evidence="1">
    <location>
        <begin position="253"/>
        <end position="275"/>
    </location>
</feature>
<evidence type="ECO:0000313" key="2">
    <source>
        <dbReference type="EMBL" id="KDN71461.1"/>
    </source>
</evidence>
<dbReference type="Proteomes" id="UP000027238">
    <property type="component" value="Unassembled WGS sequence"/>
</dbReference>
<protein>
    <submittedName>
        <fullName evidence="2">Uncharacterized protein</fullName>
    </submittedName>
</protein>
<evidence type="ECO:0000313" key="3">
    <source>
        <dbReference type="Proteomes" id="UP000027238"/>
    </source>
</evidence>
<dbReference type="AlphaFoldDB" id="A0A066Y087"/>
<keyword evidence="3" id="KW-1185">Reference proteome</keyword>